<evidence type="ECO:0000256" key="2">
    <source>
        <dbReference type="SAM" id="MobiDB-lite"/>
    </source>
</evidence>
<keyword evidence="1" id="KW-0472">Membrane</keyword>
<dbReference type="Proteomes" id="UP000238205">
    <property type="component" value="Unassembled WGS sequence"/>
</dbReference>
<dbReference type="AlphaFoldDB" id="A0A2T0VZT7"/>
<dbReference type="OrthoDB" id="9801753at2"/>
<protein>
    <recommendedName>
        <fullName evidence="1">Putative membrane protein insertion efficiency factor</fullName>
    </recommendedName>
</protein>
<accession>A0A2T0VZT7</accession>
<dbReference type="SMART" id="SM01234">
    <property type="entry name" value="Haemolytic"/>
    <property type="match status" value="1"/>
</dbReference>
<dbReference type="GO" id="GO:0005886">
    <property type="term" value="C:plasma membrane"/>
    <property type="evidence" value="ECO:0007669"/>
    <property type="project" value="UniProtKB-SubCell"/>
</dbReference>
<dbReference type="NCBIfam" id="TIGR00278">
    <property type="entry name" value="membrane protein insertion efficiency factor YidD"/>
    <property type="match status" value="1"/>
</dbReference>
<dbReference type="InterPro" id="IPR002696">
    <property type="entry name" value="Membr_insert_effic_factor_YidD"/>
</dbReference>
<keyword evidence="4" id="KW-1185">Reference proteome</keyword>
<organism evidence="3 4">
    <name type="scientific">Alkalibacterium olivapovliticus</name>
    <dbReference type="NCBI Taxonomy" id="99907"/>
    <lineage>
        <taxon>Bacteria</taxon>
        <taxon>Bacillati</taxon>
        <taxon>Bacillota</taxon>
        <taxon>Bacilli</taxon>
        <taxon>Lactobacillales</taxon>
        <taxon>Carnobacteriaceae</taxon>
        <taxon>Alkalibacterium</taxon>
    </lineage>
</organism>
<reference evidence="3 4" key="1">
    <citation type="submission" date="2018-03" db="EMBL/GenBank/DDBJ databases">
        <title>Genomic Encyclopedia of Archaeal and Bacterial Type Strains, Phase II (KMG-II): from individual species to whole genera.</title>
        <authorList>
            <person name="Goeker M."/>
        </authorList>
    </citation>
    <scope>NUCLEOTIDE SEQUENCE [LARGE SCALE GENOMIC DNA]</scope>
    <source>
        <strain evidence="3 4">DSM 13175</strain>
    </source>
</reference>
<feature type="region of interest" description="Disordered" evidence="2">
    <location>
        <begin position="72"/>
        <end position="103"/>
    </location>
</feature>
<keyword evidence="1" id="KW-1003">Cell membrane</keyword>
<evidence type="ECO:0000313" key="4">
    <source>
        <dbReference type="Proteomes" id="UP000238205"/>
    </source>
</evidence>
<evidence type="ECO:0000313" key="3">
    <source>
        <dbReference type="EMBL" id="PRY78029.1"/>
    </source>
</evidence>
<sequence>MKTILLALVKFYQKAISPLFQPSCRYYPTCSHYTVEALEKHGAAKGSLMGISRIMRCNPLVRGGVDKVPDHFTLKRNPDSENETYLGSGITIRKSDKGNQSEK</sequence>
<dbReference type="PANTHER" id="PTHR33383">
    <property type="entry name" value="MEMBRANE PROTEIN INSERTION EFFICIENCY FACTOR-RELATED"/>
    <property type="match status" value="1"/>
</dbReference>
<gene>
    <name evidence="3" type="ORF">CLV38_12719</name>
</gene>
<dbReference type="HAMAP" id="MF_00386">
    <property type="entry name" value="UPF0161_YidD"/>
    <property type="match status" value="1"/>
</dbReference>
<dbReference type="EMBL" id="PVTO01000027">
    <property type="protein sequence ID" value="PRY78029.1"/>
    <property type="molecule type" value="Genomic_DNA"/>
</dbReference>
<comment type="caution">
    <text evidence="3">The sequence shown here is derived from an EMBL/GenBank/DDBJ whole genome shotgun (WGS) entry which is preliminary data.</text>
</comment>
<comment type="function">
    <text evidence="1">Could be involved in insertion of integral membrane proteins into the membrane.</text>
</comment>
<proteinExistence type="inferred from homology"/>
<comment type="similarity">
    <text evidence="1">Belongs to the UPF0161 family.</text>
</comment>
<dbReference type="RefSeq" id="WP_106195584.1">
    <property type="nucleotide sequence ID" value="NZ_PVTO01000027.1"/>
</dbReference>
<dbReference type="Pfam" id="PF01809">
    <property type="entry name" value="YidD"/>
    <property type="match status" value="1"/>
</dbReference>
<feature type="compositionally biased region" description="Basic and acidic residues" evidence="2">
    <location>
        <begin position="93"/>
        <end position="103"/>
    </location>
</feature>
<name>A0A2T0VZT7_9LACT</name>
<comment type="subcellular location">
    <subcellularLocation>
        <location evidence="1">Cell membrane</location>
        <topology evidence="1">Peripheral membrane protein</topology>
        <orientation evidence="1">Cytoplasmic side</orientation>
    </subcellularLocation>
</comment>
<evidence type="ECO:0000256" key="1">
    <source>
        <dbReference type="HAMAP-Rule" id="MF_00386"/>
    </source>
</evidence>
<dbReference type="PANTHER" id="PTHR33383:SF1">
    <property type="entry name" value="MEMBRANE PROTEIN INSERTION EFFICIENCY FACTOR-RELATED"/>
    <property type="match status" value="1"/>
</dbReference>